<evidence type="ECO:0000256" key="1">
    <source>
        <dbReference type="SAM" id="Phobius"/>
    </source>
</evidence>
<dbReference type="STRING" id="28092.WM40_25575"/>
<proteinExistence type="predicted"/>
<sequence length="118" mass="13295">MLAGYLFKILLDVGLTRPGVTMSFVLVAISCTIAVTANFAQFFESVMNDLASDSIFGKRMRRIMRLQGSGTLCCRRMLISLWRVRAALTVEIYVFTIVLEICIIGWTVGFAVFYKHTQ</sequence>
<evidence type="ECO:0000313" key="3">
    <source>
        <dbReference type="Proteomes" id="UP000033618"/>
    </source>
</evidence>
<feature type="transmembrane region" description="Helical" evidence="1">
    <location>
        <begin position="20"/>
        <end position="43"/>
    </location>
</feature>
<feature type="transmembrane region" description="Helical" evidence="1">
    <location>
        <begin position="90"/>
        <end position="114"/>
    </location>
</feature>
<dbReference type="RefSeq" id="WP_046154426.1">
    <property type="nucleotide sequence ID" value="NZ_LAQU01000083.1"/>
</dbReference>
<dbReference type="AlphaFoldDB" id="A0A0F5JUQ8"/>
<dbReference type="PATRIC" id="fig|28092.6.peg.6028"/>
<keyword evidence="3" id="KW-1185">Reference proteome</keyword>
<reference evidence="2 3" key="1">
    <citation type="submission" date="2015-03" db="EMBL/GenBank/DDBJ databases">
        <title>Draft Genome Sequence of Burkholderia andropogonis type strain ICMP2807, isolated from Sorghum bicolor.</title>
        <authorList>
            <person name="Lopes-Santos L."/>
            <person name="Castro D.B."/>
            <person name="Ottoboni L.M."/>
            <person name="Park D."/>
            <person name="Weirc B.S."/>
            <person name="Destefano S.A."/>
        </authorList>
    </citation>
    <scope>NUCLEOTIDE SEQUENCE [LARGE SCALE GENOMIC DNA]</scope>
    <source>
        <strain evidence="2 3">ICMP2807</strain>
    </source>
</reference>
<evidence type="ECO:0000313" key="2">
    <source>
        <dbReference type="EMBL" id="KKB61037.1"/>
    </source>
</evidence>
<comment type="caution">
    <text evidence="2">The sequence shown here is derived from an EMBL/GenBank/DDBJ whole genome shotgun (WGS) entry which is preliminary data.</text>
</comment>
<keyword evidence="1" id="KW-0472">Membrane</keyword>
<keyword evidence="1" id="KW-0812">Transmembrane</keyword>
<accession>A0A0F5JUQ8</accession>
<dbReference type="EMBL" id="LAQU01000083">
    <property type="protein sequence ID" value="KKB61037.1"/>
    <property type="molecule type" value="Genomic_DNA"/>
</dbReference>
<name>A0A0F5JUQ8_9BURK</name>
<gene>
    <name evidence="2" type="ORF">WM40_25575</name>
</gene>
<keyword evidence="1" id="KW-1133">Transmembrane helix</keyword>
<protein>
    <submittedName>
        <fullName evidence="2">Uncharacterized protein</fullName>
    </submittedName>
</protein>
<organism evidence="2 3">
    <name type="scientific">Robbsia andropogonis</name>
    <dbReference type="NCBI Taxonomy" id="28092"/>
    <lineage>
        <taxon>Bacteria</taxon>
        <taxon>Pseudomonadati</taxon>
        <taxon>Pseudomonadota</taxon>
        <taxon>Betaproteobacteria</taxon>
        <taxon>Burkholderiales</taxon>
        <taxon>Burkholderiaceae</taxon>
        <taxon>Robbsia</taxon>
    </lineage>
</organism>
<dbReference type="Proteomes" id="UP000033618">
    <property type="component" value="Unassembled WGS sequence"/>
</dbReference>